<sequence>MRMLELAEDQTPEEQVHVTVRPTAFGSSNPADEQQGDEVVHDSKDEDVAVVISRRRKAKGKLKINENRSRVGNKRIPKNVVVVSTENVALNSEEEKGKWKFVASRRIAVERMLSQVTKKNADSMGTHVANIPLRAIETRSGLSTGSDETSRFIRDEIKHLDSVIQSSLARKSVLEARLKSLAGEDDPRIDPAGSDSEAEASHELCLSGYVCQFI</sequence>
<protein>
    <submittedName>
        <fullName evidence="2">Uncharacterized protein</fullName>
    </submittedName>
</protein>
<keyword evidence="3" id="KW-1185">Reference proteome</keyword>
<feature type="region of interest" description="Disordered" evidence="1">
    <location>
        <begin position="21"/>
        <end position="44"/>
    </location>
</feature>
<reference evidence="2 3" key="1">
    <citation type="submission" date="2024-01" db="EMBL/GenBank/DDBJ databases">
        <title>The complete chloroplast genome sequence of Lithospermum erythrorhizon: insights into the phylogenetic relationship among Boraginaceae species and the maternal lineages of purple gromwells.</title>
        <authorList>
            <person name="Okada T."/>
            <person name="Watanabe K."/>
        </authorList>
    </citation>
    <scope>NUCLEOTIDE SEQUENCE [LARGE SCALE GENOMIC DNA]</scope>
</reference>
<dbReference type="EMBL" id="BAABME010004077">
    <property type="protein sequence ID" value="GAA0161094.1"/>
    <property type="molecule type" value="Genomic_DNA"/>
</dbReference>
<evidence type="ECO:0000256" key="1">
    <source>
        <dbReference type="SAM" id="MobiDB-lite"/>
    </source>
</evidence>
<gene>
    <name evidence="2" type="ORF">LIER_17493</name>
</gene>
<proteinExistence type="predicted"/>
<evidence type="ECO:0000313" key="2">
    <source>
        <dbReference type="EMBL" id="GAA0161094.1"/>
    </source>
</evidence>
<comment type="caution">
    <text evidence="2">The sequence shown here is derived from an EMBL/GenBank/DDBJ whole genome shotgun (WGS) entry which is preliminary data.</text>
</comment>
<organism evidence="2 3">
    <name type="scientific">Lithospermum erythrorhizon</name>
    <name type="common">Purple gromwell</name>
    <name type="synonym">Lithospermum officinale var. erythrorhizon</name>
    <dbReference type="NCBI Taxonomy" id="34254"/>
    <lineage>
        <taxon>Eukaryota</taxon>
        <taxon>Viridiplantae</taxon>
        <taxon>Streptophyta</taxon>
        <taxon>Embryophyta</taxon>
        <taxon>Tracheophyta</taxon>
        <taxon>Spermatophyta</taxon>
        <taxon>Magnoliopsida</taxon>
        <taxon>eudicotyledons</taxon>
        <taxon>Gunneridae</taxon>
        <taxon>Pentapetalae</taxon>
        <taxon>asterids</taxon>
        <taxon>lamiids</taxon>
        <taxon>Boraginales</taxon>
        <taxon>Boraginaceae</taxon>
        <taxon>Boraginoideae</taxon>
        <taxon>Lithospermeae</taxon>
        <taxon>Lithospermum</taxon>
    </lineage>
</organism>
<accession>A0AAV3QBE4</accession>
<evidence type="ECO:0000313" key="3">
    <source>
        <dbReference type="Proteomes" id="UP001454036"/>
    </source>
</evidence>
<dbReference type="AlphaFoldDB" id="A0AAV3QBE4"/>
<dbReference type="Proteomes" id="UP001454036">
    <property type="component" value="Unassembled WGS sequence"/>
</dbReference>
<name>A0AAV3QBE4_LITER</name>